<dbReference type="Gene3D" id="3.40.50.1820">
    <property type="entry name" value="alpha/beta hydrolase"/>
    <property type="match status" value="1"/>
</dbReference>
<proteinExistence type="predicted"/>
<evidence type="ECO:0000256" key="1">
    <source>
        <dbReference type="ARBA" id="ARBA00004123"/>
    </source>
</evidence>
<protein>
    <submittedName>
        <fullName evidence="9">Uncharacterized protein</fullName>
    </submittedName>
</protein>
<dbReference type="Proteomes" id="UP001177003">
    <property type="component" value="Chromosome 4"/>
</dbReference>
<evidence type="ECO:0000313" key="10">
    <source>
        <dbReference type="Proteomes" id="UP001177003"/>
    </source>
</evidence>
<evidence type="ECO:0000256" key="6">
    <source>
        <dbReference type="ARBA" id="ARBA00023242"/>
    </source>
</evidence>
<evidence type="ECO:0000256" key="4">
    <source>
        <dbReference type="ARBA" id="ARBA00022801"/>
    </source>
</evidence>
<dbReference type="EMBL" id="OX465080">
    <property type="protein sequence ID" value="CAI9283273.1"/>
    <property type="molecule type" value="Genomic_DNA"/>
</dbReference>
<dbReference type="GO" id="GO:0006629">
    <property type="term" value="P:lipid metabolic process"/>
    <property type="evidence" value="ECO:0007669"/>
    <property type="project" value="InterPro"/>
</dbReference>
<dbReference type="SUPFAM" id="SSF53474">
    <property type="entry name" value="alpha/beta-Hydrolases"/>
    <property type="match status" value="1"/>
</dbReference>
<reference evidence="9" key="1">
    <citation type="submission" date="2023-04" db="EMBL/GenBank/DDBJ databases">
        <authorList>
            <person name="Vijverberg K."/>
            <person name="Xiong W."/>
            <person name="Schranz E."/>
        </authorList>
    </citation>
    <scope>NUCLEOTIDE SEQUENCE</scope>
</reference>
<feature type="domain" description="EDS1 EP" evidence="8">
    <location>
        <begin position="327"/>
        <end position="522"/>
    </location>
</feature>
<dbReference type="InterPro" id="IPR041266">
    <property type="entry name" value="EDS1_EP"/>
</dbReference>
<keyword evidence="4" id="KW-0378">Hydrolase</keyword>
<dbReference type="PANTHER" id="PTHR46898">
    <property type="entry name" value="SENESCENCE-ASSOCIATED CARBOXYLESTERASE 101"/>
    <property type="match status" value="1"/>
</dbReference>
<evidence type="ECO:0000313" key="9">
    <source>
        <dbReference type="EMBL" id="CAI9283273.1"/>
    </source>
</evidence>
<dbReference type="GO" id="GO:0052689">
    <property type="term" value="F:carboxylic ester hydrolase activity"/>
    <property type="evidence" value="ECO:0007669"/>
    <property type="project" value="InterPro"/>
</dbReference>
<comment type="subcellular location">
    <subcellularLocation>
        <location evidence="2">Cytoplasm</location>
    </subcellularLocation>
    <subcellularLocation>
        <location evidence="1">Nucleus</location>
    </subcellularLocation>
</comment>
<evidence type="ECO:0000256" key="5">
    <source>
        <dbReference type="ARBA" id="ARBA00022821"/>
    </source>
</evidence>
<dbReference type="GO" id="GO:0005634">
    <property type="term" value="C:nucleus"/>
    <property type="evidence" value="ECO:0007669"/>
    <property type="project" value="UniProtKB-SubCell"/>
</dbReference>
<name>A0AA36E5T3_LACSI</name>
<dbReference type="AlphaFoldDB" id="A0AA36E5T3"/>
<accession>A0AA36E5T3</accession>
<keyword evidence="6" id="KW-0539">Nucleus</keyword>
<feature type="domain" description="Fungal lipase-type" evidence="7">
    <location>
        <begin position="85"/>
        <end position="194"/>
    </location>
</feature>
<dbReference type="InterPro" id="IPR029058">
    <property type="entry name" value="AB_hydrolase_fold"/>
</dbReference>
<organism evidence="9 10">
    <name type="scientific">Lactuca saligna</name>
    <name type="common">Willowleaf lettuce</name>
    <dbReference type="NCBI Taxonomy" id="75948"/>
    <lineage>
        <taxon>Eukaryota</taxon>
        <taxon>Viridiplantae</taxon>
        <taxon>Streptophyta</taxon>
        <taxon>Embryophyta</taxon>
        <taxon>Tracheophyta</taxon>
        <taxon>Spermatophyta</taxon>
        <taxon>Magnoliopsida</taxon>
        <taxon>eudicotyledons</taxon>
        <taxon>Gunneridae</taxon>
        <taxon>Pentapetalae</taxon>
        <taxon>asterids</taxon>
        <taxon>campanulids</taxon>
        <taxon>Asterales</taxon>
        <taxon>Asteraceae</taxon>
        <taxon>Cichorioideae</taxon>
        <taxon>Cichorieae</taxon>
        <taxon>Lactucinae</taxon>
        <taxon>Lactuca</taxon>
    </lineage>
</organism>
<evidence type="ECO:0000256" key="3">
    <source>
        <dbReference type="ARBA" id="ARBA00022490"/>
    </source>
</evidence>
<keyword evidence="3" id="KW-0963">Cytoplasm</keyword>
<dbReference type="GO" id="GO:0006952">
    <property type="term" value="P:defense response"/>
    <property type="evidence" value="ECO:0007669"/>
    <property type="project" value="UniProtKB-KW"/>
</dbReference>
<dbReference type="InterPro" id="IPR044603">
    <property type="entry name" value="SAG101-like"/>
</dbReference>
<keyword evidence="5" id="KW-0611">Plant defense</keyword>
<evidence type="ECO:0000256" key="2">
    <source>
        <dbReference type="ARBA" id="ARBA00004496"/>
    </source>
</evidence>
<evidence type="ECO:0000259" key="7">
    <source>
        <dbReference type="Pfam" id="PF01764"/>
    </source>
</evidence>
<sequence>MSQKMFSSEVEGGKFLVSIDVIQDAYGAIAKTSSTYQLHTSPSGIKVLAFNCLSEYTIPFRKGEDLVSSDNHKVVEFISTKVNPKISINKAAVELFELHFKELSELSNQLINEPLVITGCGLAGYVAILYALLHQHYADVEESKGSKTTKRPICITFGSPLLGNEYLQGAISERPQWKSSFLNVVAKTDFLASFFSSNSPYKPFGTFLFCTESGGHTAFEDQDAILAILDAMVSSNAGNYQTHDYSKELVSIRKKILYRGPSDFSESHLSPLRAGILFQFQEIGMLLNISNDFIEKIEKKQVKMIKIKNVYEPARKLNDTKINLTLMEWYMKTRRSKGGYYDAYKNADITDKFESKDVIIKLQRFQEQYWKETVKNSDLMSRMRWLYNGTNYRRIMEPLDIADYYKSGRKNYIANRPEHFELLQKLSGDEKKVRMKAASLTVDSCFWAHVEEALISLTDLKNGDLSSTTTDTDQFDFEVYLLGAINEKSLSPDVFLEGSSLMKWWSEYDAYKGSSGNAELAQYMKNERYKSYQ</sequence>
<keyword evidence="10" id="KW-1185">Reference proteome</keyword>
<dbReference type="Pfam" id="PF01764">
    <property type="entry name" value="Lipase_3"/>
    <property type="match status" value="1"/>
</dbReference>
<evidence type="ECO:0000259" key="8">
    <source>
        <dbReference type="Pfam" id="PF18117"/>
    </source>
</evidence>
<dbReference type="Pfam" id="PF18117">
    <property type="entry name" value="EDS1_EP"/>
    <property type="match status" value="1"/>
</dbReference>
<dbReference type="GO" id="GO:0005737">
    <property type="term" value="C:cytoplasm"/>
    <property type="evidence" value="ECO:0007669"/>
    <property type="project" value="UniProtKB-SubCell"/>
</dbReference>
<dbReference type="PANTHER" id="PTHR46898:SF3">
    <property type="entry name" value="FUNGAL LIPASE-LIKE DOMAIN-CONTAINING PROTEIN"/>
    <property type="match status" value="1"/>
</dbReference>
<gene>
    <name evidence="9" type="ORF">LSALG_LOCUS22879</name>
</gene>
<dbReference type="InterPro" id="IPR002921">
    <property type="entry name" value="Fungal_lipase-type"/>
</dbReference>